<protein>
    <submittedName>
        <fullName evidence="1">Uncharacterized protein</fullName>
    </submittedName>
</protein>
<accession>A0ABW7TK99</accession>
<proteinExistence type="predicted"/>
<gene>
    <name evidence="1" type="ORF">ACH4WX_12145</name>
</gene>
<dbReference type="GeneID" id="93504470"/>
<evidence type="ECO:0000313" key="1">
    <source>
        <dbReference type="EMBL" id="MFI1461459.1"/>
    </source>
</evidence>
<organism evidence="1 2">
    <name type="scientific">Nocardia carnea</name>
    <dbReference type="NCBI Taxonomy" id="37328"/>
    <lineage>
        <taxon>Bacteria</taxon>
        <taxon>Bacillati</taxon>
        <taxon>Actinomycetota</taxon>
        <taxon>Actinomycetes</taxon>
        <taxon>Mycobacteriales</taxon>
        <taxon>Nocardiaceae</taxon>
        <taxon>Nocardia</taxon>
    </lineage>
</organism>
<dbReference type="EMBL" id="JBIRUQ010000002">
    <property type="protein sequence ID" value="MFI1461459.1"/>
    <property type="molecule type" value="Genomic_DNA"/>
</dbReference>
<dbReference type="RefSeq" id="WP_033244977.1">
    <property type="nucleotide sequence ID" value="NZ_JBIRUQ010000002.1"/>
</dbReference>
<dbReference type="Proteomes" id="UP001611263">
    <property type="component" value="Unassembled WGS sequence"/>
</dbReference>
<sequence>MYVEEIRSPGALTTESAEELAMSAAGYTSRITVAAGGHAVNLPVLPWCWTDLGIRTGSRVTITAEGGSRPPDLEDRRALEAVVTCLRSLGAA</sequence>
<comment type="caution">
    <text evidence="1">The sequence shown here is derived from an EMBL/GenBank/DDBJ whole genome shotgun (WGS) entry which is preliminary data.</text>
</comment>
<name>A0ABW7TK99_9NOCA</name>
<dbReference type="InterPro" id="IPR035895">
    <property type="entry name" value="HPr-like_sf"/>
</dbReference>
<evidence type="ECO:0000313" key="2">
    <source>
        <dbReference type="Proteomes" id="UP001611263"/>
    </source>
</evidence>
<dbReference type="Gene3D" id="3.30.1340.10">
    <property type="entry name" value="HPr-like"/>
    <property type="match status" value="1"/>
</dbReference>
<keyword evidence="2" id="KW-1185">Reference proteome</keyword>
<reference evidence="1 2" key="1">
    <citation type="submission" date="2024-10" db="EMBL/GenBank/DDBJ databases">
        <title>The Natural Products Discovery Center: Release of the First 8490 Sequenced Strains for Exploring Actinobacteria Biosynthetic Diversity.</title>
        <authorList>
            <person name="Kalkreuter E."/>
            <person name="Kautsar S.A."/>
            <person name="Yang D."/>
            <person name="Bader C.D."/>
            <person name="Teijaro C.N."/>
            <person name="Fluegel L."/>
            <person name="Davis C.M."/>
            <person name="Simpson J.R."/>
            <person name="Lauterbach L."/>
            <person name="Steele A.D."/>
            <person name="Gui C."/>
            <person name="Meng S."/>
            <person name="Li G."/>
            <person name="Viehrig K."/>
            <person name="Ye F."/>
            <person name="Su P."/>
            <person name="Kiefer A.F."/>
            <person name="Nichols A."/>
            <person name="Cepeda A.J."/>
            <person name="Yan W."/>
            <person name="Fan B."/>
            <person name="Jiang Y."/>
            <person name="Adhikari A."/>
            <person name="Zheng C.-J."/>
            <person name="Schuster L."/>
            <person name="Cowan T.M."/>
            <person name="Smanski M.J."/>
            <person name="Chevrette M.G."/>
            <person name="De Carvalho L.P.S."/>
            <person name="Shen B."/>
        </authorList>
    </citation>
    <scope>NUCLEOTIDE SEQUENCE [LARGE SCALE GENOMIC DNA]</scope>
    <source>
        <strain evidence="1 2">NPDC020568</strain>
    </source>
</reference>